<dbReference type="Gene3D" id="2.40.420.20">
    <property type="match status" value="1"/>
</dbReference>
<feature type="transmembrane region" description="Helical" evidence="3">
    <location>
        <begin position="23"/>
        <end position="40"/>
    </location>
</feature>
<dbReference type="Gene3D" id="2.40.30.170">
    <property type="match status" value="1"/>
</dbReference>
<dbReference type="Pfam" id="PF25917">
    <property type="entry name" value="BSH_RND"/>
    <property type="match status" value="1"/>
</dbReference>
<dbReference type="Gene3D" id="1.10.287.470">
    <property type="entry name" value="Helix hairpin bin"/>
    <property type="match status" value="1"/>
</dbReference>
<evidence type="ECO:0000256" key="3">
    <source>
        <dbReference type="SAM" id="Phobius"/>
    </source>
</evidence>
<gene>
    <name evidence="5" type="ORF">UT75_C0001G0028</name>
</gene>
<evidence type="ECO:0000313" key="5">
    <source>
        <dbReference type="EMBL" id="KKR41124.1"/>
    </source>
</evidence>
<evidence type="ECO:0000313" key="6">
    <source>
        <dbReference type="Proteomes" id="UP000034072"/>
    </source>
</evidence>
<comment type="caution">
    <text evidence="5">The sequence shown here is derived from an EMBL/GenBank/DDBJ whole genome shotgun (WGS) entry which is preliminary data.</text>
</comment>
<feature type="domain" description="Multidrug resistance protein MdtA-like barrel-sandwich hybrid" evidence="4">
    <location>
        <begin position="73"/>
        <end position="383"/>
    </location>
</feature>
<name>A0A0G0QL45_9BACT</name>
<dbReference type="GO" id="GO:0030313">
    <property type="term" value="C:cell envelope"/>
    <property type="evidence" value="ECO:0007669"/>
    <property type="project" value="UniProtKB-SubCell"/>
</dbReference>
<keyword evidence="2" id="KW-0175">Coiled coil</keyword>
<evidence type="ECO:0000256" key="1">
    <source>
        <dbReference type="ARBA" id="ARBA00004196"/>
    </source>
</evidence>
<accession>A0A0G0QL45</accession>
<dbReference type="PANTHER" id="PTHR32347">
    <property type="entry name" value="EFFLUX SYSTEM COMPONENT YKNX-RELATED"/>
    <property type="match status" value="1"/>
</dbReference>
<dbReference type="EMBL" id="LBXZ01000001">
    <property type="protein sequence ID" value="KKR41124.1"/>
    <property type="molecule type" value="Genomic_DNA"/>
</dbReference>
<comment type="subcellular location">
    <subcellularLocation>
        <location evidence="1">Cell envelope</location>
    </subcellularLocation>
</comment>
<dbReference type="PANTHER" id="PTHR32347:SF14">
    <property type="entry name" value="EFFLUX SYSTEM COMPONENT YKNX-RELATED"/>
    <property type="match status" value="1"/>
</dbReference>
<evidence type="ECO:0000259" key="4">
    <source>
        <dbReference type="Pfam" id="PF25917"/>
    </source>
</evidence>
<keyword evidence="3" id="KW-1133">Transmembrane helix</keyword>
<dbReference type="InterPro" id="IPR058625">
    <property type="entry name" value="MdtA-like_BSH"/>
</dbReference>
<keyword evidence="3" id="KW-0812">Transmembrane</keyword>
<sequence>MDNINTLMDKINKIGAFIKRRKYLLILAVLIIAVISFYLFKDSAITHRTAEAQIGRIEQAVSATGRVQKSDKVDLGFSGSGRVSWIGVKVGDKVKSGQTLAMIDLGELGAQRDSAQAAVDSAKAKLDQLMAGPRLEDLQVSQTNYDNALKALNDTSTRNSIDVAGSSINVATSAMVTFTDIQSIYFTQNSSEDIDLANHKASVLQLIYDKSDLGRAASWYFLELKTGLIGRLTEQKNNPSADQIKLLLTDTRTALNGVKSAMDSIYSRMNGVSTTDSEKNKIISARSNVISQISSITAQEQAVVSAESVFNNAKAQLDLKKAPTTTYDVEIVRAQLKQAEASLAMVNAQISRNIIYSPINGIVSLVDIQRGEIVSPGKTSISVLGNSNYEITSNIPEADISKVNVGNTAKVTLDAFGQDFSWEAKVTSIYPAEKMIDGVPTYETKLQFVESDERIRSGLTANMDILNDMRDGVLVIPTRAIYQRDGQKYVKIVVANQDDASNTRFANLSVATRDDVAVVYEMPITTGLKGSDGKTEIVSGLVAGDKILIQ</sequence>
<proteinExistence type="predicted"/>
<dbReference type="SUPFAM" id="SSF111369">
    <property type="entry name" value="HlyD-like secretion proteins"/>
    <property type="match status" value="2"/>
</dbReference>
<evidence type="ECO:0000256" key="2">
    <source>
        <dbReference type="ARBA" id="ARBA00023054"/>
    </source>
</evidence>
<dbReference type="InterPro" id="IPR050465">
    <property type="entry name" value="UPF0194_transport"/>
</dbReference>
<dbReference type="Gene3D" id="2.40.50.100">
    <property type="match status" value="1"/>
</dbReference>
<reference evidence="5 6" key="1">
    <citation type="journal article" date="2015" name="Nature">
        <title>rRNA introns, odd ribosomes, and small enigmatic genomes across a large radiation of phyla.</title>
        <authorList>
            <person name="Brown C.T."/>
            <person name="Hug L.A."/>
            <person name="Thomas B.C."/>
            <person name="Sharon I."/>
            <person name="Castelle C.J."/>
            <person name="Singh A."/>
            <person name="Wilkins M.J."/>
            <person name="Williams K.H."/>
            <person name="Banfield J.F."/>
        </authorList>
    </citation>
    <scope>NUCLEOTIDE SEQUENCE [LARGE SCALE GENOMIC DNA]</scope>
</reference>
<dbReference type="AlphaFoldDB" id="A0A0G0QL45"/>
<keyword evidence="3" id="KW-0472">Membrane</keyword>
<protein>
    <recommendedName>
        <fullName evidence="4">Multidrug resistance protein MdtA-like barrel-sandwich hybrid domain-containing protein</fullName>
    </recommendedName>
</protein>
<dbReference type="Proteomes" id="UP000034072">
    <property type="component" value="Unassembled WGS sequence"/>
</dbReference>
<organism evidence="5 6">
    <name type="scientific">Candidatus Yanofskybacteria bacterium GW2011_GWE2_40_11</name>
    <dbReference type="NCBI Taxonomy" id="1619033"/>
    <lineage>
        <taxon>Bacteria</taxon>
        <taxon>Candidatus Yanofskyibacteriota</taxon>
    </lineage>
</organism>